<sequence length="101" mass="11681">MKFLVWNARGLRSSRAFQVLLHLKQVYTPNAMFLMEVKADNLLMERIRIKLGYASKLVVNNIGKNGGLCFLWSDLVDINLISFSNFHIVVKVISQQDVVWR</sequence>
<dbReference type="AlphaFoldDB" id="A0AAD9U885"/>
<protein>
    <submittedName>
        <fullName evidence="1">Uncharacterized protein</fullName>
    </submittedName>
</protein>
<keyword evidence="2" id="KW-1185">Reference proteome</keyword>
<dbReference type="InterPro" id="IPR036691">
    <property type="entry name" value="Endo/exonu/phosph_ase_sf"/>
</dbReference>
<dbReference type="EMBL" id="JANJYI010000005">
    <property type="protein sequence ID" value="KAK2649434.1"/>
    <property type="molecule type" value="Genomic_DNA"/>
</dbReference>
<evidence type="ECO:0000313" key="1">
    <source>
        <dbReference type="EMBL" id="KAK2649434.1"/>
    </source>
</evidence>
<evidence type="ECO:0000313" key="2">
    <source>
        <dbReference type="Proteomes" id="UP001280121"/>
    </source>
</evidence>
<organism evidence="1 2">
    <name type="scientific">Dipteronia dyeriana</name>
    <dbReference type="NCBI Taxonomy" id="168575"/>
    <lineage>
        <taxon>Eukaryota</taxon>
        <taxon>Viridiplantae</taxon>
        <taxon>Streptophyta</taxon>
        <taxon>Embryophyta</taxon>
        <taxon>Tracheophyta</taxon>
        <taxon>Spermatophyta</taxon>
        <taxon>Magnoliopsida</taxon>
        <taxon>eudicotyledons</taxon>
        <taxon>Gunneridae</taxon>
        <taxon>Pentapetalae</taxon>
        <taxon>rosids</taxon>
        <taxon>malvids</taxon>
        <taxon>Sapindales</taxon>
        <taxon>Sapindaceae</taxon>
        <taxon>Hippocastanoideae</taxon>
        <taxon>Acereae</taxon>
        <taxon>Dipteronia</taxon>
    </lineage>
</organism>
<dbReference type="Proteomes" id="UP001280121">
    <property type="component" value="Unassembled WGS sequence"/>
</dbReference>
<comment type="caution">
    <text evidence="1">The sequence shown here is derived from an EMBL/GenBank/DDBJ whole genome shotgun (WGS) entry which is preliminary data.</text>
</comment>
<gene>
    <name evidence="1" type="ORF">Ddye_016923</name>
</gene>
<name>A0AAD9U885_9ROSI</name>
<reference evidence="1" key="1">
    <citation type="journal article" date="2023" name="Plant J.">
        <title>Genome sequences and population genomics provide insights into the demographic history, inbreeding, and mutation load of two 'living fossil' tree species of Dipteronia.</title>
        <authorList>
            <person name="Feng Y."/>
            <person name="Comes H.P."/>
            <person name="Chen J."/>
            <person name="Zhu S."/>
            <person name="Lu R."/>
            <person name="Zhang X."/>
            <person name="Li P."/>
            <person name="Qiu J."/>
            <person name="Olsen K.M."/>
            <person name="Qiu Y."/>
        </authorList>
    </citation>
    <scope>NUCLEOTIDE SEQUENCE</scope>
    <source>
        <strain evidence="1">KIB01</strain>
    </source>
</reference>
<proteinExistence type="predicted"/>
<dbReference type="SUPFAM" id="SSF56219">
    <property type="entry name" value="DNase I-like"/>
    <property type="match status" value="1"/>
</dbReference>
<accession>A0AAD9U885</accession>
<dbReference type="Gene3D" id="3.60.10.10">
    <property type="entry name" value="Endonuclease/exonuclease/phosphatase"/>
    <property type="match status" value="1"/>
</dbReference>